<dbReference type="InterPro" id="IPR036661">
    <property type="entry name" value="Luciferase-like_sf"/>
</dbReference>
<dbReference type="InterPro" id="IPR050766">
    <property type="entry name" value="Bact_Lucif_Oxidored"/>
</dbReference>
<dbReference type="Gene3D" id="3.20.20.30">
    <property type="entry name" value="Luciferase-like domain"/>
    <property type="match status" value="1"/>
</dbReference>
<reference evidence="4 5" key="1">
    <citation type="submission" date="2022-06" db="EMBL/GenBank/DDBJ databases">
        <title>Paraconexibacter antarcticus.</title>
        <authorList>
            <person name="Kim C.S."/>
        </authorList>
    </citation>
    <scope>NUCLEOTIDE SEQUENCE [LARGE SCALE GENOMIC DNA]</scope>
    <source>
        <strain evidence="4 5">02-257</strain>
    </source>
</reference>
<dbReference type="SUPFAM" id="SSF51679">
    <property type="entry name" value="Bacterial luciferase-like"/>
    <property type="match status" value="1"/>
</dbReference>
<evidence type="ECO:0000256" key="1">
    <source>
        <dbReference type="ARBA" id="ARBA00023002"/>
    </source>
</evidence>
<evidence type="ECO:0000313" key="5">
    <source>
        <dbReference type="Proteomes" id="UP001056035"/>
    </source>
</evidence>
<dbReference type="Pfam" id="PF00296">
    <property type="entry name" value="Bac_luciferase"/>
    <property type="match status" value="1"/>
</dbReference>
<dbReference type="Proteomes" id="UP001056035">
    <property type="component" value="Chromosome"/>
</dbReference>
<dbReference type="InterPro" id="IPR022290">
    <property type="entry name" value="LLM_Atu2307-like"/>
</dbReference>
<evidence type="ECO:0000256" key="2">
    <source>
        <dbReference type="ARBA" id="ARBA00023033"/>
    </source>
</evidence>
<feature type="domain" description="Luciferase-like" evidence="3">
    <location>
        <begin position="21"/>
        <end position="305"/>
    </location>
</feature>
<accession>A0ABY5DTW0</accession>
<name>A0ABY5DTW0_9ACTN</name>
<keyword evidence="5" id="KW-1185">Reference proteome</keyword>
<sequence length="355" mass="38189">MELGTYTFADVVPAAGETLPQASRRRMVQLLEEAETADRAGLDVFGLGEHHRADYVVSAPTVALAAVAARTERIRLTSAVTVLSSADPVRVFQEFSTLDLVSGGRAEIMAGRGSFTESFPLFGFDLEDYDELFDEKLRLLARLREEERVTWAGRYRAPLDGATVYPRPLQDPLPLWVAVGGNPGSVVRAAQMGLPLAIAIIGGQPVRFANLAHGFRKIAAESGHDAASLGVSINAHGLVAEDDETAARTFLDPYRRMIDQIGRERGWPPLTRAQYEAGLSPDGHLLVGSPRTVADKILRHHEAFGHSRFLMQTALGPMDHDAVLRSTELLGTAVAPLVREGLAARAAATPAGTAA</sequence>
<dbReference type="PANTHER" id="PTHR30137:SF8">
    <property type="entry name" value="BLR5498 PROTEIN"/>
    <property type="match status" value="1"/>
</dbReference>
<dbReference type="EMBL" id="CP098502">
    <property type="protein sequence ID" value="UTI65111.1"/>
    <property type="molecule type" value="Genomic_DNA"/>
</dbReference>
<keyword evidence="2" id="KW-0503">Monooxygenase</keyword>
<protein>
    <submittedName>
        <fullName evidence="4">LLM class flavin-dependent oxidoreductase</fullName>
    </submittedName>
</protein>
<dbReference type="InterPro" id="IPR011251">
    <property type="entry name" value="Luciferase-like_dom"/>
</dbReference>
<proteinExistence type="predicted"/>
<evidence type="ECO:0000259" key="3">
    <source>
        <dbReference type="Pfam" id="PF00296"/>
    </source>
</evidence>
<evidence type="ECO:0000313" key="4">
    <source>
        <dbReference type="EMBL" id="UTI65111.1"/>
    </source>
</evidence>
<dbReference type="PANTHER" id="PTHR30137">
    <property type="entry name" value="LUCIFERASE-LIKE MONOOXYGENASE"/>
    <property type="match status" value="1"/>
</dbReference>
<organism evidence="4 5">
    <name type="scientific">Paraconexibacter antarcticus</name>
    <dbReference type="NCBI Taxonomy" id="2949664"/>
    <lineage>
        <taxon>Bacteria</taxon>
        <taxon>Bacillati</taxon>
        <taxon>Actinomycetota</taxon>
        <taxon>Thermoleophilia</taxon>
        <taxon>Solirubrobacterales</taxon>
        <taxon>Paraconexibacteraceae</taxon>
        <taxon>Paraconexibacter</taxon>
    </lineage>
</organism>
<keyword evidence="1" id="KW-0560">Oxidoreductase</keyword>
<dbReference type="NCBIfam" id="TIGR03858">
    <property type="entry name" value="LLM_2I7G"/>
    <property type="match status" value="1"/>
</dbReference>
<dbReference type="RefSeq" id="WP_254571801.1">
    <property type="nucleotide sequence ID" value="NZ_CP098502.1"/>
</dbReference>
<gene>
    <name evidence="4" type="ORF">NBH00_02610</name>
</gene>